<dbReference type="AlphaFoldDB" id="A0A8I1SMW2"/>
<dbReference type="Proteomes" id="UP000664578">
    <property type="component" value="Unassembled WGS sequence"/>
</dbReference>
<dbReference type="PANTHER" id="PTHR39181:SF1">
    <property type="entry name" value="TYROSINE-PROTEIN PHOSPHATASE YWQE"/>
    <property type="match status" value="1"/>
</dbReference>
<dbReference type="GO" id="GO:0030145">
    <property type="term" value="F:manganese ion binding"/>
    <property type="evidence" value="ECO:0007669"/>
    <property type="project" value="UniProtKB-UniRule"/>
</dbReference>
<dbReference type="EMBL" id="JAEMWV010000002">
    <property type="protein sequence ID" value="MBN8250821.1"/>
    <property type="molecule type" value="Genomic_DNA"/>
</dbReference>
<evidence type="ECO:0000313" key="6">
    <source>
        <dbReference type="EMBL" id="MBN8250821.1"/>
    </source>
</evidence>
<evidence type="ECO:0000256" key="4">
    <source>
        <dbReference type="ARBA" id="ARBA00051722"/>
    </source>
</evidence>
<evidence type="ECO:0000256" key="1">
    <source>
        <dbReference type="ARBA" id="ARBA00005750"/>
    </source>
</evidence>
<comment type="similarity">
    <text evidence="1 5">Belongs to the metallo-dependent hydrolases superfamily. CpsB/CapC family.</text>
</comment>
<comment type="caution">
    <text evidence="6">The sequence shown here is derived from an EMBL/GenBank/DDBJ whole genome shotgun (WGS) entry which is preliminary data.</text>
</comment>
<dbReference type="PANTHER" id="PTHR39181">
    <property type="entry name" value="TYROSINE-PROTEIN PHOSPHATASE YWQE"/>
    <property type="match status" value="1"/>
</dbReference>
<dbReference type="PIRSF" id="PIRSF016557">
    <property type="entry name" value="Caps_synth_CpsB"/>
    <property type="match status" value="1"/>
</dbReference>
<dbReference type="Pfam" id="PF19567">
    <property type="entry name" value="CpsB_CapC"/>
    <property type="match status" value="1"/>
</dbReference>
<dbReference type="RefSeq" id="WP_119543690.1">
    <property type="nucleotide sequence ID" value="NZ_CM125968.1"/>
</dbReference>
<organism evidence="6 7">
    <name type="scientific">Priestia flexa</name>
    <dbReference type="NCBI Taxonomy" id="86664"/>
    <lineage>
        <taxon>Bacteria</taxon>
        <taxon>Bacillati</taxon>
        <taxon>Bacillota</taxon>
        <taxon>Bacilli</taxon>
        <taxon>Bacillales</taxon>
        <taxon>Bacillaceae</taxon>
        <taxon>Priestia</taxon>
    </lineage>
</organism>
<accession>A0A8I1SMW2</accession>
<keyword evidence="3 5" id="KW-0904">Protein phosphatase</keyword>
<evidence type="ECO:0000256" key="5">
    <source>
        <dbReference type="PIRNR" id="PIRNR016557"/>
    </source>
</evidence>
<proteinExistence type="inferred from homology"/>
<name>A0A8I1SMW2_9BACI</name>
<evidence type="ECO:0000256" key="3">
    <source>
        <dbReference type="ARBA" id="ARBA00022912"/>
    </source>
</evidence>
<dbReference type="EC" id="3.1.3.48" evidence="5"/>
<dbReference type="InterPro" id="IPR016667">
    <property type="entry name" value="Caps_polysacc_synth_CpsB/CapC"/>
</dbReference>
<dbReference type="Gene3D" id="3.20.20.140">
    <property type="entry name" value="Metal-dependent hydrolases"/>
    <property type="match status" value="1"/>
</dbReference>
<gene>
    <name evidence="6" type="ORF">JF537_04410</name>
</gene>
<protein>
    <recommendedName>
        <fullName evidence="5">Tyrosine-protein phosphatase</fullName>
        <ecNumber evidence="5">3.1.3.48</ecNumber>
    </recommendedName>
</protein>
<comment type="catalytic activity">
    <reaction evidence="4 5">
        <text>O-phospho-L-tyrosyl-[protein] + H2O = L-tyrosyl-[protein] + phosphate</text>
        <dbReference type="Rhea" id="RHEA:10684"/>
        <dbReference type="Rhea" id="RHEA-COMP:10136"/>
        <dbReference type="Rhea" id="RHEA-COMP:20101"/>
        <dbReference type="ChEBI" id="CHEBI:15377"/>
        <dbReference type="ChEBI" id="CHEBI:43474"/>
        <dbReference type="ChEBI" id="CHEBI:46858"/>
        <dbReference type="ChEBI" id="CHEBI:61978"/>
        <dbReference type="EC" id="3.1.3.48"/>
    </reaction>
</comment>
<keyword evidence="2 5" id="KW-0378">Hydrolase</keyword>
<reference evidence="6" key="1">
    <citation type="submission" date="2020-12" db="EMBL/GenBank/DDBJ databases">
        <title>PHA producing bacteria isolated from mangrove.</title>
        <authorList>
            <person name="Zheng W."/>
            <person name="Yu S."/>
            <person name="Huang Y."/>
        </authorList>
    </citation>
    <scope>NUCLEOTIDE SEQUENCE</scope>
    <source>
        <strain evidence="6">GN22-4</strain>
    </source>
</reference>
<evidence type="ECO:0000256" key="2">
    <source>
        <dbReference type="ARBA" id="ARBA00022801"/>
    </source>
</evidence>
<dbReference type="GeneID" id="93681506"/>
<dbReference type="GO" id="GO:0004725">
    <property type="term" value="F:protein tyrosine phosphatase activity"/>
    <property type="evidence" value="ECO:0007669"/>
    <property type="project" value="UniProtKB-UniRule"/>
</dbReference>
<sequence>MIDLNVLLLPNVEKGPSDTETFLKMSRRLVSEGVTTIMTSPFYDGEDFGFERDTILNRVHVANRSLKETKIPLNVVPGQRALLQPMVHHSYDINDILTVNDDRAYLLLQLPRTNFVTYIDQVMYELQLKKIIPIINEPECHPYFRNNPNAVYKLVKKGAVMQISSQSLMGYNGAQAKRFAYLLLRHGLVHLMASGCHATNYQKYSLPKAYDVVQRHFGVRSVYLLMENAESVMAGQSIYKEQPERIRKEKFLGIF</sequence>
<evidence type="ECO:0000313" key="7">
    <source>
        <dbReference type="Proteomes" id="UP000664578"/>
    </source>
</evidence>